<organism evidence="2 3">
    <name type="scientific">Kitasatospora cheerisanensis KCTC 2395</name>
    <dbReference type="NCBI Taxonomy" id="1348663"/>
    <lineage>
        <taxon>Bacteria</taxon>
        <taxon>Bacillati</taxon>
        <taxon>Actinomycetota</taxon>
        <taxon>Actinomycetes</taxon>
        <taxon>Kitasatosporales</taxon>
        <taxon>Streptomycetaceae</taxon>
        <taxon>Kitasatospora</taxon>
    </lineage>
</organism>
<feature type="region of interest" description="Disordered" evidence="1">
    <location>
        <begin position="1"/>
        <end position="41"/>
    </location>
</feature>
<name>A0A066YSK2_9ACTN</name>
<evidence type="ECO:0008006" key="4">
    <source>
        <dbReference type="Google" id="ProtNLM"/>
    </source>
</evidence>
<gene>
    <name evidence="2" type="ORF">KCH_74000</name>
</gene>
<dbReference type="GO" id="GO:0005506">
    <property type="term" value="F:iron ion binding"/>
    <property type="evidence" value="ECO:0007669"/>
    <property type="project" value="InterPro"/>
</dbReference>
<evidence type="ECO:0000313" key="3">
    <source>
        <dbReference type="Proteomes" id="UP000027178"/>
    </source>
</evidence>
<evidence type="ECO:0000313" key="2">
    <source>
        <dbReference type="EMBL" id="KDN80910.1"/>
    </source>
</evidence>
<feature type="compositionally biased region" description="Low complexity" evidence="1">
    <location>
        <begin position="20"/>
        <end position="29"/>
    </location>
</feature>
<dbReference type="HOGENOM" id="CLU_2356002_0_0_11"/>
<dbReference type="GO" id="GO:0016705">
    <property type="term" value="F:oxidoreductase activity, acting on paired donors, with incorporation or reduction of molecular oxygen"/>
    <property type="evidence" value="ECO:0007669"/>
    <property type="project" value="InterPro"/>
</dbReference>
<dbReference type="AlphaFoldDB" id="A0A066YSK2"/>
<keyword evidence="3" id="KW-1185">Reference proteome</keyword>
<proteinExistence type="predicted"/>
<comment type="caution">
    <text evidence="2">The sequence shown here is derived from an EMBL/GenBank/DDBJ whole genome shotgun (WGS) entry which is preliminary data.</text>
</comment>
<feature type="region of interest" description="Disordered" evidence="1">
    <location>
        <begin position="58"/>
        <end position="96"/>
    </location>
</feature>
<dbReference type="EMBL" id="JNBY01000159">
    <property type="protein sequence ID" value="KDN80910.1"/>
    <property type="molecule type" value="Genomic_DNA"/>
</dbReference>
<dbReference type="PATRIC" id="fig|1348663.4.peg.7148"/>
<evidence type="ECO:0000256" key="1">
    <source>
        <dbReference type="SAM" id="MobiDB-lite"/>
    </source>
</evidence>
<dbReference type="Proteomes" id="UP000027178">
    <property type="component" value="Unassembled WGS sequence"/>
</dbReference>
<protein>
    <recommendedName>
        <fullName evidence="4">Cytochrome P450</fullName>
    </recommendedName>
</protein>
<accession>A0A066YSK2</accession>
<sequence length="96" mass="9952">MTTGARRRRGGAMSVPVTQLPPLHALDLPDPGPPRPAALHDGTPVWLVTRYHDARQVLTDPRFRRTPAAAPGGASDGHDGGALPPAPVAGTGRAAR</sequence>
<dbReference type="GO" id="GO:0020037">
    <property type="term" value="F:heme binding"/>
    <property type="evidence" value="ECO:0007669"/>
    <property type="project" value="InterPro"/>
</dbReference>
<dbReference type="InterPro" id="IPR036396">
    <property type="entry name" value="Cyt_P450_sf"/>
</dbReference>
<dbReference type="GO" id="GO:0004497">
    <property type="term" value="F:monooxygenase activity"/>
    <property type="evidence" value="ECO:0007669"/>
    <property type="project" value="InterPro"/>
</dbReference>
<feature type="compositionally biased region" description="Basic residues" evidence="1">
    <location>
        <begin position="1"/>
        <end position="10"/>
    </location>
</feature>
<dbReference type="Gene3D" id="1.10.630.10">
    <property type="entry name" value="Cytochrome P450"/>
    <property type="match status" value="1"/>
</dbReference>
<reference evidence="2 3" key="1">
    <citation type="submission" date="2014-05" db="EMBL/GenBank/DDBJ databases">
        <title>Draft Genome Sequence of Kitasatospora cheerisanensis KCTC 2395.</title>
        <authorList>
            <person name="Nam D.H."/>
        </authorList>
    </citation>
    <scope>NUCLEOTIDE SEQUENCE [LARGE SCALE GENOMIC DNA]</scope>
    <source>
        <strain evidence="2 3">KCTC 2395</strain>
    </source>
</reference>